<dbReference type="GO" id="GO:0035615">
    <property type="term" value="F:clathrin adaptor activity"/>
    <property type="evidence" value="ECO:0007669"/>
    <property type="project" value="InterPro"/>
</dbReference>
<evidence type="ECO:0000259" key="10">
    <source>
        <dbReference type="SMART" id="SM00809"/>
    </source>
</evidence>
<evidence type="ECO:0000256" key="8">
    <source>
        <dbReference type="PIRSR" id="PIRSR037091-1"/>
    </source>
</evidence>
<evidence type="ECO:0000256" key="2">
    <source>
        <dbReference type="ARBA" id="ARBA00022448"/>
    </source>
</evidence>
<evidence type="ECO:0000256" key="1">
    <source>
        <dbReference type="ARBA" id="ARBA00004277"/>
    </source>
</evidence>
<dbReference type="GO" id="GO:0005935">
    <property type="term" value="C:cellular bud neck"/>
    <property type="evidence" value="ECO:0007669"/>
    <property type="project" value="EnsemblFungi"/>
</dbReference>
<reference evidence="12" key="1">
    <citation type="submission" date="2016-05" db="EMBL/GenBank/DDBJ databases">
        <title>Comparative genomics of biotechnologically important yeasts.</title>
        <authorList>
            <consortium name="DOE Joint Genome Institute"/>
            <person name="Riley R."/>
            <person name="Haridas S."/>
            <person name="Wolfe K.H."/>
            <person name="Lopes M.R."/>
            <person name="Hittinger C.T."/>
            <person name="Goker M."/>
            <person name="Salamov A."/>
            <person name="Wisecaver J."/>
            <person name="Long T.M."/>
            <person name="Aerts A.L."/>
            <person name="Barry K."/>
            <person name="Choi C."/>
            <person name="Clum A."/>
            <person name="Coughlan A.Y."/>
            <person name="Deshpande S."/>
            <person name="Douglass A.P."/>
            <person name="Hanson S.J."/>
            <person name="Klenk H.-P."/>
            <person name="Labutti K."/>
            <person name="Lapidus A."/>
            <person name="Lindquist E."/>
            <person name="Lipzen A."/>
            <person name="Meier-Kolthoff J.P."/>
            <person name="Ohm R.A."/>
            <person name="Otillar R.P."/>
            <person name="Pangilinan J."/>
            <person name="Peng Y."/>
            <person name="Rokas A."/>
            <person name="Rosa C.A."/>
            <person name="Scheuner C."/>
            <person name="Sibirny A.A."/>
            <person name="Slot J.C."/>
            <person name="Stielow J.B."/>
            <person name="Sun H."/>
            <person name="Kurtzman C.P."/>
            <person name="Blackwell M."/>
            <person name="Grigoriev I.V."/>
            <person name="Jeffries T.W."/>
        </authorList>
    </citation>
    <scope>NUCLEOTIDE SEQUENCE [LARGE SCALE GENOMIC DNA]</scope>
    <source>
        <strain evidence="12">NRRL Y-12698</strain>
    </source>
</reference>
<dbReference type="SUPFAM" id="SSF55711">
    <property type="entry name" value="Subdomain of clathrin and coatomer appendage domain"/>
    <property type="match status" value="1"/>
</dbReference>
<dbReference type="SMART" id="SM00809">
    <property type="entry name" value="Alpha_adaptinC2"/>
    <property type="match status" value="1"/>
</dbReference>
<dbReference type="SUPFAM" id="SSF49348">
    <property type="entry name" value="Clathrin adaptor appendage domain"/>
    <property type="match status" value="1"/>
</dbReference>
<keyword evidence="2 7" id="KW-0813">Transport</keyword>
<gene>
    <name evidence="11" type="ORF">BABINDRAFT_164550</name>
</gene>
<dbReference type="EMBL" id="KV454426">
    <property type="protein sequence ID" value="ODQ82814.1"/>
    <property type="molecule type" value="Genomic_DNA"/>
</dbReference>
<dbReference type="Gene3D" id="2.60.40.1230">
    <property type="match status" value="1"/>
</dbReference>
<dbReference type="STRING" id="984486.A0A1E3QZ32"/>
<comment type="similarity">
    <text evidence="7">Belongs to the adaptor complexes large subunit family.</text>
</comment>
<dbReference type="InterPro" id="IPR016024">
    <property type="entry name" value="ARM-type_fold"/>
</dbReference>
<keyword evidence="6 7" id="KW-0168">Coated pit</keyword>
<dbReference type="InterPro" id="IPR013041">
    <property type="entry name" value="Clathrin_app_Ig-like_sf"/>
</dbReference>
<evidence type="ECO:0000256" key="6">
    <source>
        <dbReference type="ARBA" id="ARBA00023176"/>
    </source>
</evidence>
<dbReference type="Pfam" id="PF02296">
    <property type="entry name" value="Alpha_adaptin_C"/>
    <property type="match status" value="1"/>
</dbReference>
<dbReference type="GO" id="GO:0030122">
    <property type="term" value="C:AP-2 adaptor complex"/>
    <property type="evidence" value="ECO:0007669"/>
    <property type="project" value="EnsemblFungi"/>
</dbReference>
<feature type="binding site" evidence="8">
    <location>
        <position position="47"/>
    </location>
    <ligand>
        <name>a 1,2-diacyl-sn-glycero-3-phospho-(1D-myo-inositol-3,4,5-trisphosphate)</name>
        <dbReference type="ChEBI" id="CHEBI:57836"/>
    </ligand>
</feature>
<dbReference type="RefSeq" id="XP_018988142.1">
    <property type="nucleotide sequence ID" value="XM_019130263.1"/>
</dbReference>
<dbReference type="SUPFAM" id="SSF48371">
    <property type="entry name" value="ARM repeat"/>
    <property type="match status" value="1"/>
</dbReference>
<evidence type="ECO:0000256" key="4">
    <source>
        <dbReference type="ARBA" id="ARBA00022927"/>
    </source>
</evidence>
<dbReference type="InterPro" id="IPR050840">
    <property type="entry name" value="Adaptor_Complx_Large_Subunit"/>
</dbReference>
<feature type="binding site" evidence="8">
    <location>
        <begin position="51"/>
        <end position="55"/>
    </location>
    <ligand>
        <name>a 1,2-diacyl-sn-glycero-3-phospho-(1D-myo-inositol-3,4,5-trisphosphate)</name>
        <dbReference type="ChEBI" id="CHEBI:57836"/>
    </ligand>
</feature>
<dbReference type="InterPro" id="IPR009028">
    <property type="entry name" value="Coatomer/calthrin_app_sub_C"/>
</dbReference>
<dbReference type="OrthoDB" id="28053at2759"/>
<dbReference type="InterPro" id="IPR002553">
    <property type="entry name" value="Clathrin/coatomer_adapt-like_N"/>
</dbReference>
<evidence type="ECO:0000256" key="5">
    <source>
        <dbReference type="ARBA" id="ARBA00023136"/>
    </source>
</evidence>
<dbReference type="InterPro" id="IPR012295">
    <property type="entry name" value="TBP_dom_sf"/>
</dbReference>
<accession>A0A1E3QZ32</accession>
<name>A0A1E3QZ32_9ASCO</name>
<dbReference type="InterPro" id="IPR008152">
    <property type="entry name" value="Clathrin_a/b/g-adaptin_app_Ig"/>
</dbReference>
<dbReference type="GO" id="GO:0072583">
    <property type="term" value="P:clathrin-dependent endocytosis"/>
    <property type="evidence" value="ECO:0007669"/>
    <property type="project" value="InterPro"/>
</dbReference>
<dbReference type="AlphaFoldDB" id="A0A1E3QZ32"/>
<comment type="function">
    <text evidence="7">Adaptins are components of the adaptor complexes which link clathrin to receptors in coated vesicles. Clathrin-associated protein complexes are believed to interact with the cytoplasmic tails of membrane proteins, leading to their selection and concentration.</text>
</comment>
<dbReference type="GeneID" id="30148116"/>
<evidence type="ECO:0000256" key="7">
    <source>
        <dbReference type="PIRNR" id="PIRNR037091"/>
    </source>
</evidence>
<dbReference type="InterPro" id="IPR011989">
    <property type="entry name" value="ARM-like"/>
</dbReference>
<dbReference type="InterPro" id="IPR017104">
    <property type="entry name" value="AP2_complex_asu"/>
</dbReference>
<dbReference type="Proteomes" id="UP000094336">
    <property type="component" value="Unassembled WGS sequence"/>
</dbReference>
<proteinExistence type="inferred from homology"/>
<organism evidence="11 12">
    <name type="scientific">Babjeviella inositovora NRRL Y-12698</name>
    <dbReference type="NCBI Taxonomy" id="984486"/>
    <lineage>
        <taxon>Eukaryota</taxon>
        <taxon>Fungi</taxon>
        <taxon>Dikarya</taxon>
        <taxon>Ascomycota</taxon>
        <taxon>Saccharomycotina</taxon>
        <taxon>Pichiomycetes</taxon>
        <taxon>Serinales incertae sedis</taxon>
        <taxon>Babjeviella</taxon>
    </lineage>
</organism>
<keyword evidence="12" id="KW-1185">Reference proteome</keyword>
<dbReference type="PIRSF" id="PIRSF037091">
    <property type="entry name" value="AP2_complex_alpha"/>
    <property type="match status" value="1"/>
</dbReference>
<feature type="binding site" evidence="8">
    <location>
        <position position="38"/>
    </location>
    <ligand>
        <name>a 1,2-diacyl-sn-glycero-3-phospho-(1D-myo-inositol-3,4,5-trisphosphate)</name>
        <dbReference type="ChEBI" id="CHEBI:57836"/>
    </ligand>
</feature>
<dbReference type="GO" id="GO:0006886">
    <property type="term" value="P:intracellular protein transport"/>
    <property type="evidence" value="ECO:0007669"/>
    <property type="project" value="UniProtKB-UniRule"/>
</dbReference>
<dbReference type="Pfam" id="PF01602">
    <property type="entry name" value="Adaptin_N"/>
    <property type="match status" value="1"/>
</dbReference>
<evidence type="ECO:0000256" key="3">
    <source>
        <dbReference type="ARBA" id="ARBA00022583"/>
    </source>
</evidence>
<dbReference type="Gene3D" id="1.25.10.10">
    <property type="entry name" value="Leucine-rich Repeat Variant"/>
    <property type="match status" value="1"/>
</dbReference>
<feature type="domain" description="Clathrin adaptor alpha/beta/gamma-adaptin appendage Ig-like subdomain" evidence="10">
    <location>
        <begin position="716"/>
        <end position="834"/>
    </location>
</feature>
<dbReference type="Gene3D" id="3.30.310.10">
    <property type="entry name" value="TATA-Binding Protein"/>
    <property type="match status" value="1"/>
</dbReference>
<feature type="region of interest" description="Disordered" evidence="9">
    <location>
        <begin position="684"/>
        <end position="709"/>
    </location>
</feature>
<dbReference type="InterPro" id="IPR003164">
    <property type="entry name" value="Clathrin_a-adaptin_app_sub_C"/>
</dbReference>
<keyword evidence="5 7" id="KW-0472">Membrane</keyword>
<keyword evidence="4 7" id="KW-0653">Protein transport</keyword>
<evidence type="ECO:0000313" key="11">
    <source>
        <dbReference type="EMBL" id="ODQ82814.1"/>
    </source>
</evidence>
<dbReference type="PANTHER" id="PTHR22780">
    <property type="entry name" value="ADAPTIN, ALPHA/GAMMA/EPSILON"/>
    <property type="match status" value="1"/>
</dbReference>
<keyword evidence="3 7" id="KW-0254">Endocytosis</keyword>
<evidence type="ECO:0000313" key="12">
    <source>
        <dbReference type="Proteomes" id="UP000094336"/>
    </source>
</evidence>
<protein>
    <recommendedName>
        <fullName evidence="7">AP-2 complex subunit alpha</fullName>
    </recommendedName>
</protein>
<evidence type="ECO:0000256" key="9">
    <source>
        <dbReference type="SAM" id="MobiDB-lite"/>
    </source>
</evidence>
<sequence length="965" mass="107144">MPAQMKGLSQFIADIRNAKAYDEERKRIAVELDNIRRKFQDTKLLGYQKKKYVAKLLYIHILGYTTVHDFWLGASMDLARSATFSEKQMGYLSFSLFLESSNALETILPVLEDLWGDNVDFTTLALQYVATGVADGSAVLEAVYGFLRSPTTVPLVRRNASAALLRIFRDNPELLLANCRSWVPRLVAVLDDADLGVSTSAVSLVSFIVEELPELCENLLPLATRKLSKVVLDPSYVKDEYLYYDIPAPWLSVKLLGLIERYIQYLHFVEGEIDLPSLATLREVVHQTINRSSSPLAGLQSKNAQSAVLFACISLLGYLDPSPEALASATDALLLLLDSPETNTRYLTLDALIKLTSRGGKVAQENTSKQLSVILHLLEDKDISVRRKALDLIYTLTSAATVETVVEHLTKYFHTADYTLRPELAVKIAVLCENFATDAVWYVTTMLRLISVAGTHVSREIWERIIQILVNNLSLQLLAARMVVKYLRDKALSETMTKVGAFVLGEFGHLILDQADEDANLIEGMTAKRCTARVQFDLLYHKYFYCAPNTRAIILSAFLKMYKRHEDLRPLVLDFYELELNSIDIEIQTRAMEYLRVVTLNDDTKHLDLIVGEMPVFVNKVNPLMAGVGTIAQLNAPVSHLRGFGRNRSSSSVLMSHGNGSTGLVFQGAGGLVLQSSEASTIRRPSFAARNGSSASSPGPEPKKPVLSPNWQEGYFRSLHFDQGILYENTLLRITYRITKKNHVLGFQLTYKNKTTHADITGLTATLRSGTSTTQPAYVIELVTAPSSDIAQSEKTDHRFNVVLRSTGLSNVEQPTLLLSFMCGAFTSLKVKLPVLLLRALTAAPLAYSNFLTRWAQVGAMGASGEAVLQFKTSLAYPTISLRRILARMGFAIIDETEYQQPEDVSQELILGTGILHTLQGNFGVLMFLEARAEGREFTLRIRCTAPDVALILAETIVSLLEFGA</sequence>
<comment type="subcellular location">
    <subcellularLocation>
        <location evidence="1">Membrane</location>
        <location evidence="1">Coated pit</location>
        <topology evidence="1">Peripheral membrane protein</topology>
        <orientation evidence="1">Cytoplasmic side</orientation>
    </subcellularLocation>
</comment>